<sequence>MTFKQSFRIVNLHVIIFFIWSFRICDCFTEVVYEGKKYVAEGSPFNISCIKSSYGVPKWTRNGQSVDALGPDYDVIEKDLPDDGVRMELRVKMALWKHRGHYKCDPMSQKSHDIEIVPSEESDEQMQNQPRIQLRPHMTLKLVCEQEENVVFPINWYKDGSRLLEEKENPRIRMHKRTLTISKATEADAGEYTCVIEMAGLSYPFADHLGSRIKVTYPARVEKFSRQIRPILNRNLSLECEVQGFPVPRVSWFVDGFPIEEFRLNDSRYDAVDNLQGMPGSVLFIQDVDYKDNRQITCTTVNIDGADETSAQLAVRENAIITNEEDQGEGVILTPGHILVLQCNNTDDPSAGIQWLKNGLPLNTSDGRILEEISNNSLVIKNTLESDCGNYTCKSANQEAIIPVRSIVKIAPVDSSRNVVQNQNIVLLCNVTQGTPLPTVQWRKDKEPLNMSDPRITVKTDLRGVEATEVIISDAKFEDRAQYTCIVTNEISSANATILVRVKDKYAALWPFLGICAEVAVLCAIIFIYEKRRQKPDFDESETEHNTENKSVADQDEKNRDVRQRK</sequence>
<dbReference type="SMART" id="SM00408">
    <property type="entry name" value="IGc2"/>
    <property type="match status" value="5"/>
</dbReference>
<evidence type="ECO:0000259" key="7">
    <source>
        <dbReference type="PROSITE" id="PS50835"/>
    </source>
</evidence>
<dbReference type="Pfam" id="PF07679">
    <property type="entry name" value="I-set"/>
    <property type="match status" value="2"/>
</dbReference>
<dbReference type="Pfam" id="PF13927">
    <property type="entry name" value="Ig_3"/>
    <property type="match status" value="2"/>
</dbReference>
<feature type="chain" id="PRO_5043595300" description="Ig-like domain-containing protein" evidence="6">
    <location>
        <begin position="28"/>
        <end position="566"/>
    </location>
</feature>
<evidence type="ECO:0000256" key="3">
    <source>
        <dbReference type="ARBA" id="ARBA00023319"/>
    </source>
</evidence>
<dbReference type="InterPro" id="IPR003599">
    <property type="entry name" value="Ig_sub"/>
</dbReference>
<comment type="caution">
    <text evidence="8">The sequence shown here is derived from an EMBL/GenBank/DDBJ whole genome shotgun (WGS) entry which is preliminary data.</text>
</comment>
<dbReference type="PANTHER" id="PTHR45080:SF8">
    <property type="entry name" value="IG-LIKE DOMAIN-CONTAINING PROTEIN"/>
    <property type="match status" value="1"/>
</dbReference>
<feature type="domain" description="Ig-like" evidence="7">
    <location>
        <begin position="118"/>
        <end position="197"/>
    </location>
</feature>
<dbReference type="InterPro" id="IPR013783">
    <property type="entry name" value="Ig-like_fold"/>
</dbReference>
<keyword evidence="2" id="KW-1015">Disulfide bond</keyword>
<name>A0AAV1Z421_9ARAC</name>
<dbReference type="GO" id="GO:0007156">
    <property type="term" value="P:homophilic cell adhesion via plasma membrane adhesion molecules"/>
    <property type="evidence" value="ECO:0007669"/>
    <property type="project" value="TreeGrafter"/>
</dbReference>
<keyword evidence="5" id="KW-0472">Membrane</keyword>
<dbReference type="SUPFAM" id="SSF48726">
    <property type="entry name" value="Immunoglobulin"/>
    <property type="match status" value="4"/>
</dbReference>
<keyword evidence="5" id="KW-1133">Transmembrane helix</keyword>
<keyword evidence="9" id="KW-1185">Reference proteome</keyword>
<keyword evidence="1 6" id="KW-0732">Signal</keyword>
<evidence type="ECO:0000256" key="4">
    <source>
        <dbReference type="SAM" id="MobiDB-lite"/>
    </source>
</evidence>
<dbReference type="Proteomes" id="UP001497382">
    <property type="component" value="Unassembled WGS sequence"/>
</dbReference>
<evidence type="ECO:0000256" key="1">
    <source>
        <dbReference type="ARBA" id="ARBA00022729"/>
    </source>
</evidence>
<protein>
    <recommendedName>
        <fullName evidence="7">Ig-like domain-containing protein</fullName>
    </recommendedName>
</protein>
<dbReference type="InterPro" id="IPR036179">
    <property type="entry name" value="Ig-like_dom_sf"/>
</dbReference>
<dbReference type="InterPro" id="IPR007110">
    <property type="entry name" value="Ig-like_dom"/>
</dbReference>
<accession>A0AAV1Z421</accession>
<feature type="transmembrane region" description="Helical" evidence="5">
    <location>
        <begin position="508"/>
        <end position="529"/>
    </location>
</feature>
<feature type="domain" description="Ig-like" evidence="7">
    <location>
        <begin position="218"/>
        <end position="314"/>
    </location>
</feature>
<dbReference type="InterPro" id="IPR050958">
    <property type="entry name" value="Cell_Adh-Cytoskel_Orgn"/>
</dbReference>
<evidence type="ECO:0000313" key="8">
    <source>
        <dbReference type="EMBL" id="CAL1266145.1"/>
    </source>
</evidence>
<evidence type="ECO:0000256" key="2">
    <source>
        <dbReference type="ARBA" id="ARBA00023157"/>
    </source>
</evidence>
<keyword evidence="3" id="KW-0393">Immunoglobulin domain</keyword>
<reference evidence="8 9" key="1">
    <citation type="submission" date="2024-04" db="EMBL/GenBank/DDBJ databases">
        <authorList>
            <person name="Rising A."/>
            <person name="Reimegard J."/>
            <person name="Sonavane S."/>
            <person name="Akerstrom W."/>
            <person name="Nylinder S."/>
            <person name="Hedman E."/>
            <person name="Kallberg Y."/>
        </authorList>
    </citation>
    <scope>NUCLEOTIDE SEQUENCE [LARGE SCALE GENOMIC DNA]</scope>
</reference>
<dbReference type="Gene3D" id="2.60.40.10">
    <property type="entry name" value="Immunoglobulins"/>
    <property type="match status" value="4"/>
</dbReference>
<dbReference type="SMART" id="SM00409">
    <property type="entry name" value="IG"/>
    <property type="match status" value="5"/>
</dbReference>
<feature type="region of interest" description="Disordered" evidence="4">
    <location>
        <begin position="535"/>
        <end position="566"/>
    </location>
</feature>
<feature type="domain" description="Ig-like" evidence="7">
    <location>
        <begin position="336"/>
        <end position="397"/>
    </location>
</feature>
<dbReference type="PROSITE" id="PS50835">
    <property type="entry name" value="IG_LIKE"/>
    <property type="match status" value="4"/>
</dbReference>
<evidence type="ECO:0000313" key="9">
    <source>
        <dbReference type="Proteomes" id="UP001497382"/>
    </source>
</evidence>
<feature type="domain" description="Ig-like" evidence="7">
    <location>
        <begin position="403"/>
        <end position="497"/>
    </location>
</feature>
<dbReference type="InterPro" id="IPR013098">
    <property type="entry name" value="Ig_I-set"/>
</dbReference>
<dbReference type="GO" id="GO:0005886">
    <property type="term" value="C:plasma membrane"/>
    <property type="evidence" value="ECO:0007669"/>
    <property type="project" value="TreeGrafter"/>
</dbReference>
<proteinExistence type="predicted"/>
<gene>
    <name evidence="8" type="ORF">LARSCL_LOCUS2939</name>
</gene>
<organism evidence="8 9">
    <name type="scientific">Larinioides sclopetarius</name>
    <dbReference type="NCBI Taxonomy" id="280406"/>
    <lineage>
        <taxon>Eukaryota</taxon>
        <taxon>Metazoa</taxon>
        <taxon>Ecdysozoa</taxon>
        <taxon>Arthropoda</taxon>
        <taxon>Chelicerata</taxon>
        <taxon>Arachnida</taxon>
        <taxon>Araneae</taxon>
        <taxon>Araneomorphae</taxon>
        <taxon>Entelegynae</taxon>
        <taxon>Araneoidea</taxon>
        <taxon>Araneidae</taxon>
        <taxon>Larinioides</taxon>
    </lineage>
</organism>
<keyword evidence="5" id="KW-0812">Transmembrane</keyword>
<dbReference type="PANTHER" id="PTHR45080">
    <property type="entry name" value="CONTACTIN 5"/>
    <property type="match status" value="1"/>
</dbReference>
<dbReference type="AlphaFoldDB" id="A0AAV1Z421"/>
<evidence type="ECO:0000256" key="6">
    <source>
        <dbReference type="SAM" id="SignalP"/>
    </source>
</evidence>
<dbReference type="InterPro" id="IPR003598">
    <property type="entry name" value="Ig_sub2"/>
</dbReference>
<feature type="signal peptide" evidence="6">
    <location>
        <begin position="1"/>
        <end position="27"/>
    </location>
</feature>
<dbReference type="EMBL" id="CAXIEN010000022">
    <property type="protein sequence ID" value="CAL1266145.1"/>
    <property type="molecule type" value="Genomic_DNA"/>
</dbReference>
<evidence type="ECO:0000256" key="5">
    <source>
        <dbReference type="SAM" id="Phobius"/>
    </source>
</evidence>